<proteinExistence type="predicted"/>
<keyword evidence="2" id="KW-1185">Reference proteome</keyword>
<comment type="caution">
    <text evidence="1">The sequence shown here is derived from an EMBL/GenBank/DDBJ whole genome shotgun (WGS) entry which is preliminary data.</text>
</comment>
<evidence type="ECO:0000313" key="1">
    <source>
        <dbReference type="EMBL" id="KAK1841799.1"/>
    </source>
</evidence>
<dbReference type="Proteomes" id="UP001243330">
    <property type="component" value="Unassembled WGS sequence"/>
</dbReference>
<dbReference type="EMBL" id="JAQOWY010000456">
    <property type="protein sequence ID" value="KAK1841799.1"/>
    <property type="molecule type" value="Genomic_DNA"/>
</dbReference>
<name>A0AAD9E8K6_9PEZI</name>
<dbReference type="AlphaFoldDB" id="A0AAD9E8K6"/>
<evidence type="ECO:0000313" key="2">
    <source>
        <dbReference type="Proteomes" id="UP001243330"/>
    </source>
</evidence>
<gene>
    <name evidence="1" type="ORF">CCHR01_15586</name>
</gene>
<accession>A0AAD9E8K6</accession>
<sequence length="176" mass="19235">MRTGKRVNRVATLCAVSVHELASSLLAYYGSNICWAQQSPVSHLLCQDSPSITSHWKPIGGLLLSHHKHHWHPRRPSTSRFALIDNSSLSDTSRAARRAPYVHAIRVARGGGRHLAEAQLFVFFFSLCVAVPLRQLTTAFTTAGWLHPQKPLGAGFSIAHVPPFSVKGQPSASSQV</sequence>
<organism evidence="1 2">
    <name type="scientific">Colletotrichum chrysophilum</name>
    <dbReference type="NCBI Taxonomy" id="1836956"/>
    <lineage>
        <taxon>Eukaryota</taxon>
        <taxon>Fungi</taxon>
        <taxon>Dikarya</taxon>
        <taxon>Ascomycota</taxon>
        <taxon>Pezizomycotina</taxon>
        <taxon>Sordariomycetes</taxon>
        <taxon>Hypocreomycetidae</taxon>
        <taxon>Glomerellales</taxon>
        <taxon>Glomerellaceae</taxon>
        <taxon>Colletotrichum</taxon>
        <taxon>Colletotrichum gloeosporioides species complex</taxon>
    </lineage>
</organism>
<protein>
    <submittedName>
        <fullName evidence="1">Uncharacterized protein</fullName>
    </submittedName>
</protein>
<reference evidence="1" key="1">
    <citation type="submission" date="2023-01" db="EMBL/GenBank/DDBJ databases">
        <title>Colletotrichum chrysophilum M932 genome sequence.</title>
        <authorList>
            <person name="Baroncelli R."/>
        </authorList>
    </citation>
    <scope>NUCLEOTIDE SEQUENCE</scope>
    <source>
        <strain evidence="1">M932</strain>
    </source>
</reference>